<feature type="compositionally biased region" description="Low complexity" evidence="1">
    <location>
        <begin position="94"/>
        <end position="105"/>
    </location>
</feature>
<name>A0A6J5KJP7_9CAUD</name>
<accession>A0A6J5KJP7</accession>
<gene>
    <name evidence="2" type="ORF">UFOVP29_10</name>
</gene>
<feature type="region of interest" description="Disordered" evidence="1">
    <location>
        <begin position="93"/>
        <end position="128"/>
    </location>
</feature>
<evidence type="ECO:0000313" key="2">
    <source>
        <dbReference type="EMBL" id="CAB4122358.1"/>
    </source>
</evidence>
<proteinExistence type="predicted"/>
<protein>
    <submittedName>
        <fullName evidence="2">Uncharacterized protein</fullName>
    </submittedName>
</protein>
<dbReference type="EMBL" id="LR796167">
    <property type="protein sequence ID" value="CAB4122358.1"/>
    <property type="molecule type" value="Genomic_DNA"/>
</dbReference>
<evidence type="ECO:0000256" key="1">
    <source>
        <dbReference type="SAM" id="MobiDB-lite"/>
    </source>
</evidence>
<reference evidence="2" key="1">
    <citation type="submission" date="2020-04" db="EMBL/GenBank/DDBJ databases">
        <authorList>
            <person name="Chiriac C."/>
            <person name="Salcher M."/>
            <person name="Ghai R."/>
            <person name="Kavagutti S V."/>
        </authorList>
    </citation>
    <scope>NUCLEOTIDE SEQUENCE</scope>
</reference>
<organism evidence="2">
    <name type="scientific">uncultured Caudovirales phage</name>
    <dbReference type="NCBI Taxonomy" id="2100421"/>
    <lineage>
        <taxon>Viruses</taxon>
        <taxon>Duplodnaviria</taxon>
        <taxon>Heunggongvirae</taxon>
        <taxon>Uroviricota</taxon>
        <taxon>Caudoviricetes</taxon>
        <taxon>Peduoviridae</taxon>
        <taxon>Maltschvirus</taxon>
        <taxon>Maltschvirus maltsch</taxon>
    </lineage>
</organism>
<sequence length="293" mass="33386">MTKLITKTCAFCTNPFTVPTKAASQLYCNKSCYLKGVDQRRVRSHCLVCNDEIVSHTARRFCSKSHAAQFNNTQRDQDSRSKQRQSLLATLAVKPKNPSKTTKPTQAPSNAITRQPRKVRGSKQSSSKLYKTQIEGPYTTVYRLICAHSGEAFYARHRRKYSPKYQHLYSRDGKALYKFTFNIYKYPDLFDLSLISQHGWYSVGGKSLKPLNKLGCSRDHKVSITDAIINNYDPHYIKHPLNCELMLHVDNKIKHSKSSLDYSDLVRMVDEYEHNGGRGGIRTLGTPIRSSAV</sequence>